<dbReference type="Proteomes" id="UP001634747">
    <property type="component" value="Unassembled WGS sequence"/>
</dbReference>
<dbReference type="RefSeq" id="WP_344688458.1">
    <property type="nucleotide sequence ID" value="NZ_BAABBH010000001.1"/>
</dbReference>
<protein>
    <submittedName>
        <fullName evidence="1">Uncharacterized protein</fullName>
    </submittedName>
</protein>
<sequence length="78" mass="8678">MLANVLYEHVDVLNRLHPGSAKAERAHQLINDLRGHSVAAGAEDPFPYMGYEPAFADTPVPAWPDARFLQFEDMEAKA</sequence>
<keyword evidence="2" id="KW-1185">Reference proteome</keyword>
<evidence type="ECO:0000313" key="1">
    <source>
        <dbReference type="EMBL" id="MFN2974956.1"/>
    </source>
</evidence>
<dbReference type="EMBL" id="JBJYXY010000001">
    <property type="protein sequence ID" value="MFN2974956.1"/>
    <property type="molecule type" value="Genomic_DNA"/>
</dbReference>
<evidence type="ECO:0000313" key="2">
    <source>
        <dbReference type="Proteomes" id="UP001634747"/>
    </source>
</evidence>
<proteinExistence type="predicted"/>
<organism evidence="1 2">
    <name type="scientific">Terriglobus aquaticus</name>
    <dbReference type="NCBI Taxonomy" id="940139"/>
    <lineage>
        <taxon>Bacteria</taxon>
        <taxon>Pseudomonadati</taxon>
        <taxon>Acidobacteriota</taxon>
        <taxon>Terriglobia</taxon>
        <taxon>Terriglobales</taxon>
        <taxon>Acidobacteriaceae</taxon>
        <taxon>Terriglobus</taxon>
    </lineage>
</organism>
<accession>A0ABW9KGS3</accession>
<comment type="caution">
    <text evidence="1">The sequence shown here is derived from an EMBL/GenBank/DDBJ whole genome shotgun (WGS) entry which is preliminary data.</text>
</comment>
<gene>
    <name evidence="1" type="ORF">ACK2TP_04205</name>
</gene>
<reference evidence="1 2" key="1">
    <citation type="submission" date="2024-12" db="EMBL/GenBank/DDBJ databases">
        <authorList>
            <person name="Lee Y."/>
        </authorList>
    </citation>
    <scope>NUCLEOTIDE SEQUENCE [LARGE SCALE GENOMIC DNA]</scope>
    <source>
        <strain evidence="1 2">03SUJ4</strain>
    </source>
</reference>
<name>A0ABW9KGS3_9BACT</name>